<dbReference type="Proteomes" id="UP000007151">
    <property type="component" value="Unassembled WGS sequence"/>
</dbReference>
<organism evidence="1 2">
    <name type="scientific">Danaus plexippus plexippus</name>
    <dbReference type="NCBI Taxonomy" id="278856"/>
    <lineage>
        <taxon>Eukaryota</taxon>
        <taxon>Metazoa</taxon>
        <taxon>Ecdysozoa</taxon>
        <taxon>Arthropoda</taxon>
        <taxon>Hexapoda</taxon>
        <taxon>Insecta</taxon>
        <taxon>Pterygota</taxon>
        <taxon>Neoptera</taxon>
        <taxon>Endopterygota</taxon>
        <taxon>Lepidoptera</taxon>
        <taxon>Glossata</taxon>
        <taxon>Ditrysia</taxon>
        <taxon>Papilionoidea</taxon>
        <taxon>Nymphalidae</taxon>
        <taxon>Danainae</taxon>
        <taxon>Danaini</taxon>
        <taxon>Danaina</taxon>
        <taxon>Danaus</taxon>
        <taxon>Danaus</taxon>
    </lineage>
</organism>
<evidence type="ECO:0000313" key="2">
    <source>
        <dbReference type="Proteomes" id="UP000007151"/>
    </source>
</evidence>
<proteinExistence type="predicted"/>
<name>A0A212FPR6_DANPL</name>
<evidence type="ECO:0000313" key="1">
    <source>
        <dbReference type="EMBL" id="OWR55751.1"/>
    </source>
</evidence>
<dbReference type="KEGG" id="dpl:KGM_213338"/>
<dbReference type="AlphaFoldDB" id="A0A212FPR6"/>
<comment type="caution">
    <text evidence="1">The sequence shown here is derived from an EMBL/GenBank/DDBJ whole genome shotgun (WGS) entry which is preliminary data.</text>
</comment>
<dbReference type="InParanoid" id="A0A212FPR6"/>
<protein>
    <submittedName>
        <fullName evidence="1">Uncharacterized protein</fullName>
    </submittedName>
</protein>
<sequence>MSEGLEYETIVQNGPKKSGSLAVVVDVAATRMIRDRRPGRVAKGGHWAYDCRGFSAESGDARQTRTTERGAFN</sequence>
<keyword evidence="2" id="KW-1185">Reference proteome</keyword>
<gene>
    <name evidence="1" type="ORF">KGM_213338</name>
</gene>
<reference evidence="1 2" key="1">
    <citation type="journal article" date="2011" name="Cell">
        <title>The monarch butterfly genome yields insights into long-distance migration.</title>
        <authorList>
            <person name="Zhan S."/>
            <person name="Merlin C."/>
            <person name="Boore J.L."/>
            <person name="Reppert S.M."/>
        </authorList>
    </citation>
    <scope>NUCLEOTIDE SEQUENCE [LARGE SCALE GENOMIC DNA]</scope>
    <source>
        <strain evidence="1">F-2</strain>
    </source>
</reference>
<accession>A0A212FPR6</accession>
<dbReference type="EMBL" id="AGBW02000859">
    <property type="protein sequence ID" value="OWR55751.1"/>
    <property type="molecule type" value="Genomic_DNA"/>
</dbReference>